<dbReference type="InterPro" id="IPR013130">
    <property type="entry name" value="Fe3_Rdtase_TM_dom"/>
</dbReference>
<dbReference type="eggNOG" id="COG1018">
    <property type="taxonomic scope" value="Bacteria"/>
</dbReference>
<feature type="transmembrane region" description="Helical" evidence="13">
    <location>
        <begin position="181"/>
        <end position="197"/>
    </location>
</feature>
<dbReference type="Gene3D" id="3.40.50.80">
    <property type="entry name" value="Nucleotide-binding domain of ferredoxin-NADP reductase (FNR) module"/>
    <property type="match status" value="1"/>
</dbReference>
<keyword evidence="8 13" id="KW-1133">Transmembrane helix</keyword>
<name>T2GAN9_MEGG1</name>
<evidence type="ECO:0000256" key="9">
    <source>
        <dbReference type="ARBA" id="ARBA00023002"/>
    </source>
</evidence>
<evidence type="ECO:0000256" key="6">
    <source>
        <dbReference type="ARBA" id="ARBA00022723"/>
    </source>
</evidence>
<organism evidence="15 16">
    <name type="scientific">Megalodesulfovibrio gigas (strain ATCC 19364 / DSM 1382 / NCIMB 9332 / VKM B-1759)</name>
    <name type="common">Desulfovibrio gigas</name>
    <dbReference type="NCBI Taxonomy" id="1121448"/>
    <lineage>
        <taxon>Bacteria</taxon>
        <taxon>Pseudomonadati</taxon>
        <taxon>Thermodesulfobacteriota</taxon>
        <taxon>Desulfovibrionia</taxon>
        <taxon>Desulfovibrionales</taxon>
        <taxon>Desulfovibrionaceae</taxon>
        <taxon>Megalodesulfovibrio</taxon>
    </lineage>
</organism>
<evidence type="ECO:0000256" key="1">
    <source>
        <dbReference type="ARBA" id="ARBA00001974"/>
    </source>
</evidence>
<dbReference type="OrthoDB" id="9786134at2"/>
<keyword evidence="3" id="KW-0285">Flavoprotein</keyword>
<comment type="subcellular location">
    <subcellularLocation>
        <location evidence="2">Membrane</location>
        <topology evidence="2">Multi-pass membrane protein</topology>
    </subcellularLocation>
</comment>
<dbReference type="GO" id="GO:0016491">
    <property type="term" value="F:oxidoreductase activity"/>
    <property type="evidence" value="ECO:0007669"/>
    <property type="project" value="UniProtKB-KW"/>
</dbReference>
<evidence type="ECO:0000256" key="12">
    <source>
        <dbReference type="ARBA" id="ARBA00023136"/>
    </source>
</evidence>
<dbReference type="InterPro" id="IPR039261">
    <property type="entry name" value="FNR_nucleotide-bd"/>
</dbReference>
<dbReference type="GO" id="GO:0046872">
    <property type="term" value="F:metal ion binding"/>
    <property type="evidence" value="ECO:0007669"/>
    <property type="project" value="UniProtKB-KW"/>
</dbReference>
<dbReference type="PANTHER" id="PTHR47354:SF8">
    <property type="entry name" value="1,2-PHENYLACETYL-COA EPOXIDASE, SUBUNIT E"/>
    <property type="match status" value="1"/>
</dbReference>
<reference evidence="16" key="2">
    <citation type="submission" date="2013-07" db="EMBL/GenBank/DDBJ databases">
        <authorList>
            <person name="Morais-Silva F.O."/>
            <person name="Rezende A.M."/>
            <person name="Pimentel C."/>
            <person name="Resende D.M."/>
            <person name="Santos C.I."/>
            <person name="Clemente C."/>
            <person name="de Oliveira L.M."/>
            <person name="da Silva S.M."/>
            <person name="Costa D.A."/>
            <person name="Varela-Raposo A."/>
            <person name="Horacio E.C.A."/>
            <person name="Matos M."/>
            <person name="Flores O."/>
            <person name="Ruiz J.C."/>
            <person name="Rodrigues-Pousada C."/>
        </authorList>
    </citation>
    <scope>NUCLEOTIDE SEQUENCE [LARGE SCALE GENOMIC DNA]</scope>
    <source>
        <strain evidence="16">ATCC 19364 / DSM 1382 / NCIMB 9332 / VKM B-1759</strain>
    </source>
</reference>
<protein>
    <submittedName>
        <fullName evidence="15">Putative oxidoreductase FAD/NAD(P)-binding domain-containing protein</fullName>
    </submittedName>
</protein>
<keyword evidence="16" id="KW-1185">Reference proteome</keyword>
<dbReference type="InterPro" id="IPR017927">
    <property type="entry name" value="FAD-bd_FR_type"/>
</dbReference>
<evidence type="ECO:0000256" key="10">
    <source>
        <dbReference type="ARBA" id="ARBA00023004"/>
    </source>
</evidence>
<evidence type="ECO:0000256" key="7">
    <source>
        <dbReference type="ARBA" id="ARBA00022827"/>
    </source>
</evidence>
<dbReference type="KEGG" id="dgg:DGI_1335"/>
<keyword evidence="5" id="KW-0001">2Fe-2S</keyword>
<dbReference type="GO" id="GO:0051537">
    <property type="term" value="F:2 iron, 2 sulfur cluster binding"/>
    <property type="evidence" value="ECO:0007669"/>
    <property type="project" value="UniProtKB-KW"/>
</dbReference>
<keyword evidence="7" id="KW-0274">FAD</keyword>
<sequence>MKQTAAPSLAAAMLEEARRRPRARRVWAATGILLLVWANLGWVLTRPEHFVAPTLITVTGDLGNWFAFNGIVFFLALCWLGSRNPWLERSFGLDEMLLFHRRLAMVTVVFFAGHAVFRSWSISMQMGMVYDLSLLYRLRLSEWPLTLGRVVYFAMLGCAVLAYVGQAMQKLAFRHWKRPHLLYYVLFPAGMLHAMLWGNDMGKHPLVDLWWTLMVLFAVDCALRLQYVRRQRPILRWRLDAMYREADHTVTAVLTPATSAARKSALIRRWPGQFAVLRVPDLAGMNEPHPFTLSGAAPGAAHAAAARALPIQCTIKEAGDFTRSFLRLAPGTSLLVEGPYGKFLHDVWSHRALALLAGGVGVTPFLSLLRSMDAAGQHLPTVLLWSNKSRTDVFAVGELVALCRRLPLTVVHCLSRETEDFVAQSPAQQGMHWQSGRLDTAAVTRWLTGEEGCYACGPEPWLAGVLRSLQQAHGIHPRQVRREHFFW</sequence>
<feature type="transmembrane region" description="Helical" evidence="13">
    <location>
        <begin position="26"/>
        <end position="45"/>
    </location>
</feature>
<evidence type="ECO:0000256" key="11">
    <source>
        <dbReference type="ARBA" id="ARBA00023014"/>
    </source>
</evidence>
<dbReference type="PRINTS" id="PR00406">
    <property type="entry name" value="CYTB5RDTASE"/>
</dbReference>
<dbReference type="RefSeq" id="WP_021759981.1">
    <property type="nucleotide sequence ID" value="NC_022444.1"/>
</dbReference>
<dbReference type="PANTHER" id="PTHR47354">
    <property type="entry name" value="NADH OXIDOREDUCTASE HCR"/>
    <property type="match status" value="1"/>
</dbReference>
<dbReference type="Pfam" id="PF01794">
    <property type="entry name" value="Ferric_reduct"/>
    <property type="match status" value="1"/>
</dbReference>
<evidence type="ECO:0000256" key="3">
    <source>
        <dbReference type="ARBA" id="ARBA00022630"/>
    </source>
</evidence>
<feature type="transmembrane region" description="Helical" evidence="13">
    <location>
        <begin position="209"/>
        <end position="228"/>
    </location>
</feature>
<keyword evidence="9" id="KW-0560">Oxidoreductase</keyword>
<keyword evidence="12 13" id="KW-0472">Membrane</keyword>
<dbReference type="InterPro" id="IPR050415">
    <property type="entry name" value="MRET"/>
</dbReference>
<evidence type="ECO:0000313" key="15">
    <source>
        <dbReference type="EMBL" id="AGW13186.1"/>
    </source>
</evidence>
<dbReference type="Pfam" id="PF00175">
    <property type="entry name" value="NAD_binding_1"/>
    <property type="match status" value="1"/>
</dbReference>
<evidence type="ECO:0000259" key="14">
    <source>
        <dbReference type="PROSITE" id="PS51384"/>
    </source>
</evidence>
<dbReference type="GO" id="GO:0016020">
    <property type="term" value="C:membrane"/>
    <property type="evidence" value="ECO:0007669"/>
    <property type="project" value="UniProtKB-SubCell"/>
</dbReference>
<feature type="transmembrane region" description="Helical" evidence="13">
    <location>
        <begin position="150"/>
        <end position="169"/>
    </location>
</feature>
<proteinExistence type="predicted"/>
<dbReference type="InterPro" id="IPR001433">
    <property type="entry name" value="OxRdtase_FAD/NAD-bd"/>
</dbReference>
<dbReference type="SUPFAM" id="SSF52343">
    <property type="entry name" value="Ferredoxin reductase-like, C-terminal NADP-linked domain"/>
    <property type="match status" value="1"/>
</dbReference>
<evidence type="ECO:0000256" key="5">
    <source>
        <dbReference type="ARBA" id="ARBA00022714"/>
    </source>
</evidence>
<dbReference type="GO" id="GO:0050660">
    <property type="term" value="F:flavin adenine dinucleotide binding"/>
    <property type="evidence" value="ECO:0007669"/>
    <property type="project" value="TreeGrafter"/>
</dbReference>
<feature type="domain" description="FAD-binding FR-type" evidence="14">
    <location>
        <begin position="232"/>
        <end position="346"/>
    </location>
</feature>
<feature type="transmembrane region" description="Helical" evidence="13">
    <location>
        <begin position="103"/>
        <end position="130"/>
    </location>
</feature>
<dbReference type="PATRIC" id="fig|1121448.10.peg.1333"/>
<evidence type="ECO:0000256" key="13">
    <source>
        <dbReference type="SAM" id="Phobius"/>
    </source>
</evidence>
<keyword evidence="10" id="KW-0408">Iron</keyword>
<dbReference type="Proteomes" id="UP000016587">
    <property type="component" value="Chromosome"/>
</dbReference>
<comment type="cofactor">
    <cofactor evidence="1">
        <name>FAD</name>
        <dbReference type="ChEBI" id="CHEBI:57692"/>
    </cofactor>
</comment>
<keyword evidence="11" id="KW-0411">Iron-sulfur</keyword>
<dbReference type="SUPFAM" id="SSF63380">
    <property type="entry name" value="Riboflavin synthase domain-like"/>
    <property type="match status" value="1"/>
</dbReference>
<keyword evidence="6" id="KW-0479">Metal-binding</keyword>
<dbReference type="AlphaFoldDB" id="T2GAN9"/>
<feature type="transmembrane region" description="Helical" evidence="13">
    <location>
        <begin position="65"/>
        <end position="82"/>
    </location>
</feature>
<dbReference type="EMBL" id="CP006585">
    <property type="protein sequence ID" value="AGW13186.1"/>
    <property type="molecule type" value="Genomic_DNA"/>
</dbReference>
<keyword evidence="4 13" id="KW-0812">Transmembrane</keyword>
<gene>
    <name evidence="15" type="ORF">DGI_1335</name>
</gene>
<dbReference type="InterPro" id="IPR017938">
    <property type="entry name" value="Riboflavin_synthase-like_b-brl"/>
</dbReference>
<accession>T2GAN9</accession>
<evidence type="ECO:0000313" key="16">
    <source>
        <dbReference type="Proteomes" id="UP000016587"/>
    </source>
</evidence>
<dbReference type="HOGENOM" id="CLU_003827_19_2_7"/>
<reference evidence="15 16" key="1">
    <citation type="journal article" date="2013" name="J. Bacteriol.">
        <title>Roles of HynAB and Ech, the only two hydrogenases found in the model sulfate reducer Desulfovibrio gigas.</title>
        <authorList>
            <person name="Morais-Silva F.O."/>
            <person name="Santos C.I."/>
            <person name="Rodrigues R."/>
            <person name="Pereira I.A."/>
            <person name="Rodrigues-Pousada C."/>
        </authorList>
    </citation>
    <scope>NUCLEOTIDE SEQUENCE [LARGE SCALE GENOMIC DNA]</scope>
    <source>
        <strain evidence="16">ATCC 19364 / DSM 1382 / NCIMB 9332 / VKM B-1759</strain>
    </source>
</reference>
<dbReference type="Gene3D" id="2.40.30.10">
    <property type="entry name" value="Translation factors"/>
    <property type="match status" value="1"/>
</dbReference>
<evidence type="ECO:0000256" key="2">
    <source>
        <dbReference type="ARBA" id="ARBA00004141"/>
    </source>
</evidence>
<evidence type="ECO:0000256" key="4">
    <source>
        <dbReference type="ARBA" id="ARBA00022692"/>
    </source>
</evidence>
<evidence type="ECO:0000256" key="8">
    <source>
        <dbReference type="ARBA" id="ARBA00022989"/>
    </source>
</evidence>
<dbReference type="PROSITE" id="PS51384">
    <property type="entry name" value="FAD_FR"/>
    <property type="match status" value="1"/>
</dbReference>